<sequence length="57" mass="6241">MTTNTTYDRLVEAIGADAVDDLTTLISDRVDELTGAETDDALDALQDYVTELIASYR</sequence>
<evidence type="ECO:0000313" key="1">
    <source>
        <dbReference type="EMBL" id="ETZ87572.1"/>
    </source>
</evidence>
<name>A0A829PMA7_9MYCO</name>
<comment type="caution">
    <text evidence="1">The sequence shown here is derived from an EMBL/GenBank/DDBJ whole genome shotgun (WGS) entry which is preliminary data.</text>
</comment>
<accession>A0A829PMA7</accession>
<dbReference type="EMBL" id="JAOX01000001">
    <property type="protein sequence ID" value="ETZ87572.1"/>
    <property type="molecule type" value="Genomic_DNA"/>
</dbReference>
<proteinExistence type="predicted"/>
<organism evidence="1 2">
    <name type="scientific">Mycobacteroides abscessus MAB_030201_1075</name>
    <dbReference type="NCBI Taxonomy" id="1335410"/>
    <lineage>
        <taxon>Bacteria</taxon>
        <taxon>Bacillati</taxon>
        <taxon>Actinomycetota</taxon>
        <taxon>Actinomycetes</taxon>
        <taxon>Mycobacteriales</taxon>
        <taxon>Mycobacteriaceae</taxon>
        <taxon>Mycobacteroides</taxon>
        <taxon>Mycobacteroides abscessus</taxon>
    </lineage>
</organism>
<reference evidence="1 2" key="1">
    <citation type="submission" date="2014-01" db="EMBL/GenBank/DDBJ databases">
        <authorList>
            <person name="Zelazny A."/>
            <person name="Olivier K."/>
            <person name="Sampaio E.P."/>
            <person name="Holland S.M."/>
            <person name="Tallon L.J."/>
            <person name="Sadzewicz L.K."/>
            <person name="Sengamalay N."/>
            <person name="Fraser C.M."/>
            <person name="Hine E."/>
            <person name="Shefchek K.A."/>
            <person name="Das S.P."/>
            <person name="Shallom S.J."/>
            <person name="Agrawal S."/>
            <person name="Tettelin H."/>
        </authorList>
    </citation>
    <scope>NUCLEOTIDE SEQUENCE [LARGE SCALE GENOMIC DNA]</scope>
    <source>
        <strain evidence="1 2">MAB_030201_1075</strain>
    </source>
</reference>
<protein>
    <submittedName>
        <fullName evidence="1">Uncharacterized protein</fullName>
    </submittedName>
</protein>
<evidence type="ECO:0000313" key="2">
    <source>
        <dbReference type="Proteomes" id="UP000019854"/>
    </source>
</evidence>
<gene>
    <name evidence="1" type="ORF">L829_1120</name>
</gene>
<dbReference type="AlphaFoldDB" id="A0A829PMA7"/>
<dbReference type="Proteomes" id="UP000019854">
    <property type="component" value="Unassembled WGS sequence"/>
</dbReference>